<dbReference type="OrthoDB" id="274765at2759"/>
<comment type="subcellular location">
    <subcellularLocation>
        <location evidence="1">Mitochondrion</location>
    </subcellularLocation>
</comment>
<comment type="similarity">
    <text evidence="2">Belongs to the universal ribosomal protein uL14 family.</text>
</comment>
<evidence type="ECO:0000256" key="4">
    <source>
        <dbReference type="ARBA" id="ARBA00022980"/>
    </source>
</evidence>
<dbReference type="SMART" id="SM01374">
    <property type="entry name" value="Ribosomal_L14"/>
    <property type="match status" value="1"/>
</dbReference>
<keyword evidence="5" id="KW-0496">Mitochondrion</keyword>
<keyword evidence="3" id="KW-0809">Transit peptide</keyword>
<dbReference type="InterPro" id="IPR036853">
    <property type="entry name" value="Ribosomal_uL14_sf"/>
</dbReference>
<dbReference type="KEGG" id="tpal:117641380"/>
<proteinExistence type="inferred from homology"/>
<accession>A0A6P8Y4Q3</accession>
<dbReference type="SUPFAM" id="SSF50193">
    <property type="entry name" value="Ribosomal protein L14"/>
    <property type="match status" value="1"/>
</dbReference>
<evidence type="ECO:0000256" key="8">
    <source>
        <dbReference type="ARBA" id="ARBA00042938"/>
    </source>
</evidence>
<evidence type="ECO:0000256" key="7">
    <source>
        <dbReference type="ARBA" id="ARBA00040118"/>
    </source>
</evidence>
<evidence type="ECO:0000256" key="5">
    <source>
        <dbReference type="ARBA" id="ARBA00023128"/>
    </source>
</evidence>
<dbReference type="GO" id="GO:0005840">
    <property type="term" value="C:ribosome"/>
    <property type="evidence" value="ECO:0007669"/>
    <property type="project" value="UniProtKB-KW"/>
</dbReference>
<dbReference type="CDD" id="cd00337">
    <property type="entry name" value="Ribosomal_uL14"/>
    <property type="match status" value="1"/>
</dbReference>
<dbReference type="AlphaFoldDB" id="A0A6P8Y4Q3"/>
<evidence type="ECO:0000256" key="3">
    <source>
        <dbReference type="ARBA" id="ARBA00022946"/>
    </source>
</evidence>
<dbReference type="FunCoup" id="A0A6P8Y4Q3">
    <property type="interactions" value="342"/>
</dbReference>
<evidence type="ECO:0000256" key="6">
    <source>
        <dbReference type="ARBA" id="ARBA00023274"/>
    </source>
</evidence>
<organism evidence="10">
    <name type="scientific">Thrips palmi</name>
    <name type="common">Melon thrips</name>
    <dbReference type="NCBI Taxonomy" id="161013"/>
    <lineage>
        <taxon>Eukaryota</taxon>
        <taxon>Metazoa</taxon>
        <taxon>Ecdysozoa</taxon>
        <taxon>Arthropoda</taxon>
        <taxon>Hexapoda</taxon>
        <taxon>Insecta</taxon>
        <taxon>Pterygota</taxon>
        <taxon>Neoptera</taxon>
        <taxon>Paraneoptera</taxon>
        <taxon>Thysanoptera</taxon>
        <taxon>Terebrantia</taxon>
        <taxon>Thripoidea</taxon>
        <taxon>Thripidae</taxon>
        <taxon>Thrips</taxon>
    </lineage>
</organism>
<dbReference type="PANTHER" id="PTHR21037:SF3">
    <property type="entry name" value="LARGE RIBOSOMAL SUBUNIT PROTEIN UL14M"/>
    <property type="match status" value="1"/>
</dbReference>
<keyword evidence="6" id="KW-0687">Ribonucleoprotein</keyword>
<dbReference type="GO" id="GO:0003735">
    <property type="term" value="F:structural constituent of ribosome"/>
    <property type="evidence" value="ECO:0007669"/>
    <property type="project" value="InterPro"/>
</dbReference>
<keyword evidence="4 10" id="KW-0689">Ribosomal protein</keyword>
<dbReference type="GO" id="GO:0005743">
    <property type="term" value="C:mitochondrial inner membrane"/>
    <property type="evidence" value="ECO:0007669"/>
    <property type="project" value="UniProtKB-ARBA"/>
</dbReference>
<evidence type="ECO:0000313" key="10">
    <source>
        <dbReference type="RefSeq" id="XP_034234538.1"/>
    </source>
</evidence>
<evidence type="ECO:0000313" key="9">
    <source>
        <dbReference type="Proteomes" id="UP000515158"/>
    </source>
</evidence>
<dbReference type="HAMAP" id="MF_01367">
    <property type="entry name" value="Ribosomal_uL14"/>
    <property type="match status" value="1"/>
</dbReference>
<evidence type="ECO:0000256" key="1">
    <source>
        <dbReference type="ARBA" id="ARBA00004173"/>
    </source>
</evidence>
<dbReference type="PANTHER" id="PTHR21037">
    <property type="entry name" value="39S RIBOSOMAL PROTEIN L14, MITOCHONDRIAL"/>
    <property type="match status" value="1"/>
</dbReference>
<dbReference type="GeneID" id="117641380"/>
<gene>
    <name evidence="10" type="primary">LOC117641380</name>
</gene>
<dbReference type="GO" id="GO:0006412">
    <property type="term" value="P:translation"/>
    <property type="evidence" value="ECO:0007669"/>
    <property type="project" value="InterPro"/>
</dbReference>
<dbReference type="Proteomes" id="UP000515158">
    <property type="component" value="Unplaced"/>
</dbReference>
<dbReference type="InParanoid" id="A0A6P8Y4Q3"/>
<dbReference type="Pfam" id="PF00238">
    <property type="entry name" value="Ribosomal_L14"/>
    <property type="match status" value="1"/>
</dbReference>
<reference evidence="10" key="1">
    <citation type="submission" date="2025-08" db="UniProtKB">
        <authorList>
            <consortium name="RefSeq"/>
        </authorList>
    </citation>
    <scope>IDENTIFICATION</scope>
    <source>
        <tissue evidence="10">Total insect</tissue>
    </source>
</reference>
<evidence type="ECO:0000256" key="2">
    <source>
        <dbReference type="ARBA" id="ARBA00010745"/>
    </source>
</evidence>
<dbReference type="InterPro" id="IPR000218">
    <property type="entry name" value="Ribosomal_uL14"/>
</dbReference>
<keyword evidence="9" id="KW-1185">Reference proteome</keyword>
<dbReference type="RefSeq" id="XP_034234538.1">
    <property type="nucleotide sequence ID" value="XM_034378647.1"/>
</dbReference>
<dbReference type="FunFam" id="2.40.150.20:FF:000004">
    <property type="entry name" value="39S ribosomal protein L14, mitochondrial"/>
    <property type="match status" value="1"/>
</dbReference>
<dbReference type="CTD" id="64928"/>
<dbReference type="GO" id="GO:1990904">
    <property type="term" value="C:ribonucleoprotein complex"/>
    <property type="evidence" value="ECO:0007669"/>
    <property type="project" value="UniProtKB-KW"/>
</dbReference>
<protein>
    <recommendedName>
        <fullName evidence="7">Large ribosomal subunit protein uL14m</fullName>
    </recommendedName>
    <alternativeName>
        <fullName evidence="8">39S ribosomal protein L14, mitochondrial</fullName>
    </alternativeName>
</protein>
<name>A0A6P8Y4Q3_THRPL</name>
<dbReference type="Gene3D" id="2.40.150.20">
    <property type="entry name" value="Ribosomal protein L14"/>
    <property type="match status" value="1"/>
</dbReference>
<sequence>MFRSLLLVFERRATTMSVLLNIRSSGCSSALWRSFHSSPTTHRLQKLSRLRVVDNSELGKQAMMEGKPPKVIHVYNKTGIGTVGDVVLCAVKGMKKKGVIVGCKAQQPSYIPRTDSNNVVLIDDNGAPLGTRIVVPVPASLRTILKEKTHAKGADYTKILSIATRFI</sequence>